<name>A0ABQ5THB2_9BACI</name>
<comment type="caution">
    <text evidence="4">The sequence shown here is derived from an EMBL/GenBank/DDBJ whole genome shotgun (WGS) entry which is preliminary data.</text>
</comment>
<gene>
    <name evidence="4" type="ORF">MACH08_20470</name>
</gene>
<evidence type="ECO:0000256" key="2">
    <source>
        <dbReference type="ARBA" id="ARBA00023284"/>
    </source>
</evidence>
<feature type="domain" description="Thioredoxin-like fold" evidence="3">
    <location>
        <begin position="1"/>
        <end position="51"/>
    </location>
</feature>
<evidence type="ECO:0000256" key="1">
    <source>
        <dbReference type="ARBA" id="ARBA00023157"/>
    </source>
</evidence>
<evidence type="ECO:0000313" key="5">
    <source>
        <dbReference type="Proteomes" id="UP001275436"/>
    </source>
</evidence>
<protein>
    <recommendedName>
        <fullName evidence="3">Thioredoxin-like fold domain-containing protein</fullName>
    </recommendedName>
</protein>
<sequence length="77" mass="8647">MIIKVEKNGCTPCKMVGQLLDASEKDYVTENIDENPEIINKYDIMSVPTVIKFDSEGNEVSRVVGFNPEKLELLKGE</sequence>
<dbReference type="Pfam" id="PF13192">
    <property type="entry name" value="Thioredoxin_3"/>
    <property type="match status" value="1"/>
</dbReference>
<dbReference type="EMBL" id="BSKO01000001">
    <property type="protein sequence ID" value="GLO66263.1"/>
    <property type="molecule type" value="Genomic_DNA"/>
</dbReference>
<proteinExistence type="predicted"/>
<organism evidence="4 5">
    <name type="scientific">Oceanobacillus kimchii</name>
    <dbReference type="NCBI Taxonomy" id="746691"/>
    <lineage>
        <taxon>Bacteria</taxon>
        <taxon>Bacillati</taxon>
        <taxon>Bacillota</taxon>
        <taxon>Bacilli</taxon>
        <taxon>Bacillales</taxon>
        <taxon>Bacillaceae</taxon>
        <taxon>Oceanobacillus</taxon>
    </lineage>
</organism>
<dbReference type="InterPro" id="IPR012336">
    <property type="entry name" value="Thioredoxin-like_fold"/>
</dbReference>
<dbReference type="CDD" id="cd02947">
    <property type="entry name" value="TRX_family"/>
    <property type="match status" value="1"/>
</dbReference>
<dbReference type="Gene3D" id="3.40.30.10">
    <property type="entry name" value="Glutaredoxin"/>
    <property type="match status" value="1"/>
</dbReference>
<keyword evidence="1" id="KW-1015">Disulfide bond</keyword>
<evidence type="ECO:0000313" key="4">
    <source>
        <dbReference type="EMBL" id="GLO66263.1"/>
    </source>
</evidence>
<dbReference type="InterPro" id="IPR036249">
    <property type="entry name" value="Thioredoxin-like_sf"/>
</dbReference>
<dbReference type="PANTHER" id="PTHR45663">
    <property type="entry name" value="GEO12009P1"/>
    <property type="match status" value="1"/>
</dbReference>
<dbReference type="PANTHER" id="PTHR45663:SF11">
    <property type="entry name" value="GEO12009P1"/>
    <property type="match status" value="1"/>
</dbReference>
<keyword evidence="2" id="KW-0676">Redox-active center</keyword>
<keyword evidence="5" id="KW-1185">Reference proteome</keyword>
<accession>A0ABQ5THB2</accession>
<dbReference type="Proteomes" id="UP001275436">
    <property type="component" value="Unassembled WGS sequence"/>
</dbReference>
<dbReference type="SUPFAM" id="SSF52833">
    <property type="entry name" value="Thioredoxin-like"/>
    <property type="match status" value="1"/>
</dbReference>
<evidence type="ECO:0000259" key="3">
    <source>
        <dbReference type="Pfam" id="PF13192"/>
    </source>
</evidence>
<reference evidence="4 5" key="1">
    <citation type="submission" date="2023-02" db="EMBL/GenBank/DDBJ databases">
        <title>Oceanobacillus kimchii IFOP_LL358 isolated form Alexandrium catenella lab strain.</title>
        <authorList>
            <person name="Gajardo G."/>
            <person name="Ueki S."/>
            <person name="Maruyama F."/>
        </authorList>
    </citation>
    <scope>NUCLEOTIDE SEQUENCE [LARGE SCALE GENOMIC DNA]</scope>
    <source>
        <strain evidence="4 5">IFOP_LL358</strain>
    </source>
</reference>
<dbReference type="RefSeq" id="WP_317958137.1">
    <property type="nucleotide sequence ID" value="NZ_BSKO01000001.1"/>
</dbReference>